<feature type="region of interest" description="Disordered" evidence="2">
    <location>
        <begin position="819"/>
        <end position="840"/>
    </location>
</feature>
<dbReference type="Gene3D" id="1.10.8.730">
    <property type="match status" value="1"/>
</dbReference>
<feature type="compositionally biased region" description="Basic and acidic residues" evidence="2">
    <location>
        <begin position="831"/>
        <end position="840"/>
    </location>
</feature>
<evidence type="ECO:0000256" key="1">
    <source>
        <dbReference type="SAM" id="Coils"/>
    </source>
</evidence>
<dbReference type="InterPro" id="IPR027417">
    <property type="entry name" value="P-loop_NTPase"/>
</dbReference>
<keyword evidence="4" id="KW-1185">Reference proteome</keyword>
<dbReference type="PANTHER" id="PTHR30121:SF6">
    <property type="entry name" value="SLR6007 PROTEIN"/>
    <property type="match status" value="1"/>
</dbReference>
<evidence type="ECO:0000256" key="2">
    <source>
        <dbReference type="SAM" id="MobiDB-lite"/>
    </source>
</evidence>
<dbReference type="PANTHER" id="PTHR30121">
    <property type="entry name" value="UNCHARACTERIZED PROTEIN YJGR-RELATED"/>
    <property type="match status" value="1"/>
</dbReference>
<protein>
    <submittedName>
        <fullName evidence="3">ATP/GTP-binding protein</fullName>
    </submittedName>
</protein>
<gene>
    <name evidence="3" type="ORF">NCTC12360_01845</name>
</gene>
<dbReference type="AlphaFoldDB" id="A0A376H162"/>
<accession>A0A376H162</accession>
<dbReference type="EMBL" id="UFYW01000001">
    <property type="protein sequence ID" value="STD83380.1"/>
    <property type="molecule type" value="Genomic_DNA"/>
</dbReference>
<dbReference type="InterPro" id="IPR016628">
    <property type="entry name" value="ATPase_SAG2001_prd"/>
</dbReference>
<dbReference type="InterPro" id="IPR051162">
    <property type="entry name" value="T4SS_component"/>
</dbReference>
<evidence type="ECO:0000313" key="3">
    <source>
        <dbReference type="EMBL" id="STD83380.1"/>
    </source>
</evidence>
<dbReference type="SUPFAM" id="SSF52540">
    <property type="entry name" value="P-loop containing nucleoside triphosphate hydrolases"/>
    <property type="match status" value="1"/>
</dbReference>
<proteinExistence type="predicted"/>
<name>A0A376H162_ENTGA</name>
<dbReference type="Proteomes" id="UP000254807">
    <property type="component" value="Unassembled WGS sequence"/>
</dbReference>
<dbReference type="OrthoDB" id="1647424at2"/>
<feature type="coiled-coil region" evidence="1">
    <location>
        <begin position="337"/>
        <end position="364"/>
    </location>
</feature>
<sequence length="840" mass="96166">MGLPKAFPKIPFHYLEGNLVFGEEERVYAYYELPMYSYSFVAEEQAYQFQQAIMRLIRQSHSPHVRFFFCTDEERIEKAIVSSKKLVRSKGKLKQMAYQHLDSVQEILEEMHGNYIKKVRCYLGFELVLEKNDQAEKSWLKECRIFAKDFFHRSNARLFGGFETIPNEKIHRYQRLESLLYNRIGKYFCLRKTTPEDMVFLVEHLEGKKEQSLEEVVVRPTSFKEENTTYAYQYDVLNLASAGITEKKNYLILDQGMEEDYVSYLALSRMTRDLSFPFQSEIFYFLQSELDFPIDCSLDIECLDNRSALTKVRGKKSDLSDIYESGVSVGKDVGNNVREAYQSANELEQNLEDTREDMYQLSLVVRVTGQTHDELLKRVSDVRSFFDGYHMYLEVPCNVQLFLHYECYPAGQRTIDDYRQYVTVDFVGSLGFGATQYLGDSCGIPIGFNAETGAPVFIQPWLAAQGVKGTVTNALAKALIGSLGGGKSLTENLLLFWSVLFGALAFCIDPKSERLKWAEDLPYFAPYLKIVNITSEKENIGSLDPFQLMRKKKDQESLALDVLTYITGVSIRDEDRFPLLQRAVKTVSDFEGVKGLLLVIQELYAQETEVAKRLAKHIESFKELSIAGLLFGDGTNQQGLNLDAKCNVALVQDLTLPDSETGTDDYNSSEILSVAIMMSLATYALDFIKQNRKIYKAVGLDESWAWLNVAQGKILGNKLVREGRSRNAGIDFSTQNTDDLGDEKMKSKIGLKFIFRSNDREEIIKALNFCGISVTEETIQRVKNLENGECLFCDIHGNVGILYVYYWFEDVFHAFDTRPPMDEESEEEDSVERMEEIEGI</sequence>
<dbReference type="RefSeq" id="WP_060815635.1">
    <property type="nucleotide sequence ID" value="NZ_JBHULA010000040.1"/>
</dbReference>
<evidence type="ECO:0000313" key="4">
    <source>
        <dbReference type="Proteomes" id="UP000254807"/>
    </source>
</evidence>
<dbReference type="Gene3D" id="3.40.50.300">
    <property type="entry name" value="P-loop containing nucleotide triphosphate hydrolases"/>
    <property type="match status" value="1"/>
</dbReference>
<keyword evidence="1" id="KW-0175">Coiled coil</keyword>
<dbReference type="PIRSF" id="PIRSF015040">
    <property type="entry name" value="ATPase_SAG2001_prd"/>
    <property type="match status" value="1"/>
</dbReference>
<dbReference type="Pfam" id="PF12846">
    <property type="entry name" value="AAA_10"/>
    <property type="match status" value="1"/>
</dbReference>
<reference evidence="3 4" key="1">
    <citation type="submission" date="2018-06" db="EMBL/GenBank/DDBJ databases">
        <authorList>
            <consortium name="Pathogen Informatics"/>
            <person name="Doyle S."/>
        </authorList>
    </citation>
    <scope>NUCLEOTIDE SEQUENCE [LARGE SCALE GENOMIC DNA]</scope>
    <source>
        <strain evidence="3 4">NCTC12360</strain>
    </source>
</reference>
<organism evidence="3 4">
    <name type="scientific">Enterococcus gallinarum</name>
    <dbReference type="NCBI Taxonomy" id="1353"/>
    <lineage>
        <taxon>Bacteria</taxon>
        <taxon>Bacillati</taxon>
        <taxon>Bacillota</taxon>
        <taxon>Bacilli</taxon>
        <taxon>Lactobacillales</taxon>
        <taxon>Enterococcaceae</taxon>
        <taxon>Enterococcus</taxon>
    </lineage>
</organism>